<dbReference type="RefSeq" id="WP_112146994.1">
    <property type="nucleotide sequence ID" value="NZ_PGTO01000021.1"/>
</dbReference>
<reference evidence="5 6" key="1">
    <citation type="submission" date="2017-11" db="EMBL/GenBank/DDBJ databases">
        <title>Draft genome sequence of magnetotactic bacterium Magnetospirillum kuznetsovii LBB-42.</title>
        <authorList>
            <person name="Grouzdev D.S."/>
            <person name="Rysina M.S."/>
            <person name="Baslerov R.V."/>
            <person name="Koziaeva V."/>
        </authorList>
    </citation>
    <scope>NUCLEOTIDE SEQUENCE [LARGE SCALE GENOMIC DNA]</scope>
    <source>
        <strain evidence="5 6">LBB-42</strain>
    </source>
</reference>
<dbReference type="AlphaFoldDB" id="A0A364NTZ6"/>
<dbReference type="NCBIfam" id="NF004837">
    <property type="entry name" value="PRK06187.1"/>
    <property type="match status" value="1"/>
</dbReference>
<keyword evidence="2 5" id="KW-0436">Ligase</keyword>
<dbReference type="Pfam" id="PF13193">
    <property type="entry name" value="AMP-binding_C"/>
    <property type="match status" value="1"/>
</dbReference>
<protein>
    <submittedName>
        <fullName evidence="5">Long-chain fatty acid--CoA ligase</fullName>
    </submittedName>
</protein>
<dbReference type="InterPro" id="IPR025110">
    <property type="entry name" value="AMP-bd_C"/>
</dbReference>
<evidence type="ECO:0000259" key="4">
    <source>
        <dbReference type="Pfam" id="PF13193"/>
    </source>
</evidence>
<dbReference type="InterPro" id="IPR042099">
    <property type="entry name" value="ANL_N_sf"/>
</dbReference>
<comment type="similarity">
    <text evidence="1">Belongs to the ATP-dependent AMP-binding enzyme family.</text>
</comment>
<comment type="caution">
    <text evidence="5">The sequence shown here is derived from an EMBL/GenBank/DDBJ whole genome shotgun (WGS) entry which is preliminary data.</text>
</comment>
<evidence type="ECO:0000313" key="5">
    <source>
        <dbReference type="EMBL" id="RAU20551.1"/>
    </source>
</evidence>
<dbReference type="GO" id="GO:0031956">
    <property type="term" value="F:medium-chain fatty acid-CoA ligase activity"/>
    <property type="evidence" value="ECO:0007669"/>
    <property type="project" value="TreeGrafter"/>
</dbReference>
<keyword evidence="6" id="KW-1185">Reference proteome</keyword>
<proteinExistence type="inferred from homology"/>
<dbReference type="PANTHER" id="PTHR43201:SF5">
    <property type="entry name" value="MEDIUM-CHAIN ACYL-COA LIGASE ACSF2, MITOCHONDRIAL"/>
    <property type="match status" value="1"/>
</dbReference>
<dbReference type="Proteomes" id="UP000251075">
    <property type="component" value="Unassembled WGS sequence"/>
</dbReference>
<dbReference type="GO" id="GO:0006631">
    <property type="term" value="P:fatty acid metabolic process"/>
    <property type="evidence" value="ECO:0007669"/>
    <property type="project" value="TreeGrafter"/>
</dbReference>
<organism evidence="5 6">
    <name type="scientific">Paramagnetospirillum kuznetsovii</name>
    <dbReference type="NCBI Taxonomy" id="2053833"/>
    <lineage>
        <taxon>Bacteria</taxon>
        <taxon>Pseudomonadati</taxon>
        <taxon>Pseudomonadota</taxon>
        <taxon>Alphaproteobacteria</taxon>
        <taxon>Rhodospirillales</taxon>
        <taxon>Magnetospirillaceae</taxon>
        <taxon>Paramagnetospirillum</taxon>
    </lineage>
</organism>
<dbReference type="PROSITE" id="PS00455">
    <property type="entry name" value="AMP_BINDING"/>
    <property type="match status" value="1"/>
</dbReference>
<evidence type="ECO:0000256" key="2">
    <source>
        <dbReference type="ARBA" id="ARBA00022598"/>
    </source>
</evidence>
<dbReference type="EMBL" id="PGTO01000021">
    <property type="protein sequence ID" value="RAU20551.1"/>
    <property type="molecule type" value="Genomic_DNA"/>
</dbReference>
<dbReference type="InterPro" id="IPR045851">
    <property type="entry name" value="AMP-bd_C_sf"/>
</dbReference>
<dbReference type="InterPro" id="IPR000873">
    <property type="entry name" value="AMP-dep_synth/lig_dom"/>
</dbReference>
<accession>A0A364NTZ6</accession>
<dbReference type="InterPro" id="IPR020845">
    <property type="entry name" value="AMP-binding_CS"/>
</dbReference>
<dbReference type="Gene3D" id="3.30.300.30">
    <property type="match status" value="1"/>
</dbReference>
<dbReference type="Pfam" id="PF00501">
    <property type="entry name" value="AMP-binding"/>
    <property type="match status" value="1"/>
</dbReference>
<gene>
    <name evidence="5" type="ORF">CU669_18090</name>
</gene>
<feature type="domain" description="AMP-binding enzyme C-terminal" evidence="4">
    <location>
        <begin position="445"/>
        <end position="522"/>
    </location>
</feature>
<dbReference type="OrthoDB" id="9803968at2"/>
<evidence type="ECO:0000256" key="1">
    <source>
        <dbReference type="ARBA" id="ARBA00006432"/>
    </source>
</evidence>
<dbReference type="SUPFAM" id="SSF56801">
    <property type="entry name" value="Acetyl-CoA synthetase-like"/>
    <property type="match status" value="1"/>
</dbReference>
<dbReference type="Gene3D" id="3.40.50.12780">
    <property type="entry name" value="N-terminal domain of ligase-like"/>
    <property type="match status" value="1"/>
</dbReference>
<evidence type="ECO:0000259" key="3">
    <source>
        <dbReference type="Pfam" id="PF00501"/>
    </source>
</evidence>
<feature type="domain" description="AMP-dependent synthetase/ligase" evidence="3">
    <location>
        <begin position="22"/>
        <end position="395"/>
    </location>
</feature>
<sequence>MDPQIGSEYRPSTGLTLGDTLAWSARYYPGKAALVAWEGGERRVWTHGELDREVNRHAGVLLELGVGRGDVVAAFLYNTPIFVFVLLAAARVGAIFNPINYRLAARELAFILGDGGARVVLFEEEGSDVVARARALDTGSRHWVFADPGTPPDGARSLAALAVDKSDAPPGVAVDENDPCILMYTSGTTGRPKGVLHTHRAKLAHNALMHQAMGLVHQDVGLAVAPLNHTAELHTSFLPRLQLGATQVLLRRFDAAEALRLIEAEKVTHFFAAPTMINMLLHHPDLEARDLSSIRLVEYGGASMAPHLIREWDSKVGAALVQVYGTTEMGPCMSVLGPSEQLSLAGSAGRPALNHDLVVARLTEDGSPTNPAVPAAPGEVGEIVVRGPCMMGGYLNRPEANEKALAFGWYHTGDLGELDANGVLWIRDRIDHMINSGAENVYPREVEDALITHPDVVEVAVVGETDPVWGQLVTAHVIPRPSSVLSPEALDRYLVEGDRLAHYKRPRRYHLVPDLPRTTSGKIQKHLLHPGT</sequence>
<evidence type="ECO:0000313" key="6">
    <source>
        <dbReference type="Proteomes" id="UP000251075"/>
    </source>
</evidence>
<dbReference type="PANTHER" id="PTHR43201">
    <property type="entry name" value="ACYL-COA SYNTHETASE"/>
    <property type="match status" value="1"/>
</dbReference>
<name>A0A364NTZ6_9PROT</name>